<protein>
    <submittedName>
        <fullName evidence="1">Uncharacterized protein</fullName>
    </submittedName>
</protein>
<gene>
    <name evidence="1" type="ORF">AZ78_2648</name>
</gene>
<name>A0A108U9M5_9GAMM</name>
<organism evidence="1 2">
    <name type="scientific">Lysobacter capsici AZ78</name>
    <dbReference type="NCBI Taxonomy" id="1444315"/>
    <lineage>
        <taxon>Bacteria</taxon>
        <taxon>Pseudomonadati</taxon>
        <taxon>Pseudomonadota</taxon>
        <taxon>Gammaproteobacteria</taxon>
        <taxon>Lysobacterales</taxon>
        <taxon>Lysobacteraceae</taxon>
        <taxon>Lysobacter</taxon>
    </lineage>
</organism>
<sequence length="84" mass="10143">MQLRFEHGVLVSSFITVDDIDGRHETADEFYRSVGKREDRYRQWLKRHIEFELDQFKGGRLGVARDKSENVFVYLHTRNNRWAN</sequence>
<keyword evidence="2" id="KW-1185">Reference proteome</keyword>
<proteinExistence type="predicted"/>
<dbReference type="AlphaFoldDB" id="A0A108U9M5"/>
<evidence type="ECO:0000313" key="1">
    <source>
        <dbReference type="EMBL" id="KWS05097.1"/>
    </source>
</evidence>
<evidence type="ECO:0000313" key="2">
    <source>
        <dbReference type="Proteomes" id="UP000023435"/>
    </source>
</evidence>
<comment type="caution">
    <text evidence="1">The sequence shown here is derived from an EMBL/GenBank/DDBJ whole genome shotgun (WGS) entry which is preliminary data.</text>
</comment>
<dbReference type="EMBL" id="JAJA02000001">
    <property type="protein sequence ID" value="KWS05097.1"/>
    <property type="molecule type" value="Genomic_DNA"/>
</dbReference>
<dbReference type="Proteomes" id="UP000023435">
    <property type="component" value="Unassembled WGS sequence"/>
</dbReference>
<accession>A0A108U9M5</accession>
<reference evidence="1 2" key="1">
    <citation type="journal article" date="2014" name="Genome Announc.">
        <title>Draft Genome Sequence of Lysobacter capsici AZ78, a Bacterium Antagonistic to Plant-Pathogenic Oomycetes.</title>
        <authorList>
            <person name="Puopolo G."/>
            <person name="Sonego P."/>
            <person name="Engelen K."/>
            <person name="Pertot I."/>
        </authorList>
    </citation>
    <scope>NUCLEOTIDE SEQUENCE [LARGE SCALE GENOMIC DNA]</scope>
    <source>
        <strain evidence="1 2">AZ78</strain>
    </source>
</reference>